<gene>
    <name evidence="1" type="ORF">S01H1_47205</name>
</gene>
<proteinExistence type="predicted"/>
<name>X0X3Z7_9ZZZZ</name>
<dbReference type="EMBL" id="BARS01030256">
    <property type="protein sequence ID" value="GAG19721.1"/>
    <property type="molecule type" value="Genomic_DNA"/>
</dbReference>
<reference evidence="1" key="1">
    <citation type="journal article" date="2014" name="Front. Microbiol.">
        <title>High frequency of phylogenetically diverse reductive dehalogenase-homologous genes in deep subseafloor sedimentary metagenomes.</title>
        <authorList>
            <person name="Kawai M."/>
            <person name="Futagami T."/>
            <person name="Toyoda A."/>
            <person name="Takaki Y."/>
            <person name="Nishi S."/>
            <person name="Hori S."/>
            <person name="Arai W."/>
            <person name="Tsubouchi T."/>
            <person name="Morono Y."/>
            <person name="Uchiyama I."/>
            <person name="Ito T."/>
            <person name="Fujiyama A."/>
            <person name="Inagaki F."/>
            <person name="Takami H."/>
        </authorList>
    </citation>
    <scope>NUCLEOTIDE SEQUENCE</scope>
    <source>
        <strain evidence="1">Expedition CK06-06</strain>
    </source>
</reference>
<evidence type="ECO:0000313" key="1">
    <source>
        <dbReference type="EMBL" id="GAG19721.1"/>
    </source>
</evidence>
<protein>
    <submittedName>
        <fullName evidence="1">Uncharacterized protein</fullName>
    </submittedName>
</protein>
<feature type="non-terminal residue" evidence="1">
    <location>
        <position position="44"/>
    </location>
</feature>
<organism evidence="1">
    <name type="scientific">marine sediment metagenome</name>
    <dbReference type="NCBI Taxonomy" id="412755"/>
    <lineage>
        <taxon>unclassified sequences</taxon>
        <taxon>metagenomes</taxon>
        <taxon>ecological metagenomes</taxon>
    </lineage>
</organism>
<dbReference type="AlphaFoldDB" id="X0X3Z7"/>
<accession>X0X3Z7</accession>
<sequence length="44" mass="4822">MDMHIVPGMDKTGGCANDFTVFDHRGSQLYLSQAEFMAEGHSSC</sequence>
<comment type="caution">
    <text evidence="1">The sequence shown here is derived from an EMBL/GenBank/DDBJ whole genome shotgun (WGS) entry which is preliminary data.</text>
</comment>